<sequence>MSHEELSPTERSTVRRGKHRARSERAELHEVLDNALLCHVGFTVSGHPRVLPTAFARVDETMYLHGSTGSRLLREAANGTEMCVAVTLLDGVVYARATAHNSVNYRSAVIHGRPFAVTDPEAKWSALRAITEHLAPGSWEHARHPDRRELAGTAVVGLDLAEASVKTREGDPGDTPEDVAEDRVWAGVLPLHSYWGTPRPSSEQPRRRPVPEHVSTRRTP</sequence>
<dbReference type="Gene3D" id="2.30.110.10">
    <property type="entry name" value="Electron Transport, Fmn-binding Protein, Chain A"/>
    <property type="match status" value="1"/>
</dbReference>
<dbReference type="InterPro" id="IPR012349">
    <property type="entry name" value="Split_barrel_FMN-bd"/>
</dbReference>
<accession>A0A2T0GU21</accession>
<dbReference type="Proteomes" id="UP000239352">
    <property type="component" value="Unassembled WGS sequence"/>
</dbReference>
<gene>
    <name evidence="2" type="ORF">CEP50_14430</name>
</gene>
<proteinExistence type="predicted"/>
<dbReference type="InParanoid" id="A0A2T0GU21"/>
<organism evidence="2 3">
    <name type="scientific">Actinopolyspora mortivallis</name>
    <dbReference type="NCBI Taxonomy" id="33906"/>
    <lineage>
        <taxon>Bacteria</taxon>
        <taxon>Bacillati</taxon>
        <taxon>Actinomycetota</taxon>
        <taxon>Actinomycetes</taxon>
        <taxon>Actinopolysporales</taxon>
        <taxon>Actinopolysporaceae</taxon>
        <taxon>Actinopolyspora</taxon>
    </lineage>
</organism>
<comment type="caution">
    <text evidence="2">The sequence shown here is derived from an EMBL/GenBank/DDBJ whole genome shotgun (WGS) entry which is preliminary data.</text>
</comment>
<name>A0A2T0GU21_ACTMO</name>
<dbReference type="SUPFAM" id="SSF50475">
    <property type="entry name" value="FMN-binding split barrel"/>
    <property type="match status" value="1"/>
</dbReference>
<feature type="region of interest" description="Disordered" evidence="1">
    <location>
        <begin position="1"/>
        <end position="22"/>
    </location>
</feature>
<dbReference type="RefSeq" id="WP_106114481.1">
    <property type="nucleotide sequence ID" value="NZ_PVSR01000028.1"/>
</dbReference>
<dbReference type="Pfam" id="PF12900">
    <property type="entry name" value="Pyridox_ox_2"/>
    <property type="match status" value="1"/>
</dbReference>
<evidence type="ECO:0000313" key="3">
    <source>
        <dbReference type="Proteomes" id="UP000239352"/>
    </source>
</evidence>
<reference evidence="2 3" key="1">
    <citation type="submission" date="2018-03" db="EMBL/GenBank/DDBJ databases">
        <title>Actinopolyspora mortivallis from Sahara, screening for active biomolecules.</title>
        <authorList>
            <person name="Selama O."/>
            <person name="Wellington E.M.H."/>
            <person name="Hacene H."/>
        </authorList>
    </citation>
    <scope>NUCLEOTIDE SEQUENCE [LARGE SCALE GENOMIC DNA]</scope>
    <source>
        <strain evidence="2 3">M5A</strain>
    </source>
</reference>
<dbReference type="AlphaFoldDB" id="A0A2T0GU21"/>
<feature type="compositionally biased region" description="Basic and acidic residues" evidence="1">
    <location>
        <begin position="204"/>
        <end position="220"/>
    </location>
</feature>
<dbReference type="STRING" id="1050202.GCA_000384035_02329"/>
<dbReference type="PANTHER" id="PTHR34071">
    <property type="entry name" value="5-NITROIMIDAZOLE ANTIBIOTICS RESISTANCE PROTEIN, NIMA-FAMILY-RELATED PROTEIN-RELATED"/>
    <property type="match status" value="1"/>
</dbReference>
<evidence type="ECO:0000313" key="2">
    <source>
        <dbReference type="EMBL" id="PRW62609.1"/>
    </source>
</evidence>
<protein>
    <submittedName>
        <fullName evidence="2">Flavin-nucleotide-binding protein</fullName>
    </submittedName>
</protein>
<feature type="region of interest" description="Disordered" evidence="1">
    <location>
        <begin position="193"/>
        <end position="220"/>
    </location>
</feature>
<keyword evidence="3" id="KW-1185">Reference proteome</keyword>
<evidence type="ECO:0000256" key="1">
    <source>
        <dbReference type="SAM" id="MobiDB-lite"/>
    </source>
</evidence>
<dbReference type="InterPro" id="IPR024747">
    <property type="entry name" value="Pyridox_Oxase-rel"/>
</dbReference>
<dbReference type="EMBL" id="PVSR01000028">
    <property type="protein sequence ID" value="PRW62609.1"/>
    <property type="molecule type" value="Genomic_DNA"/>
</dbReference>
<dbReference type="PANTHER" id="PTHR34071:SF2">
    <property type="entry name" value="FLAVIN-NUCLEOTIDE-BINDING PROTEIN"/>
    <property type="match status" value="1"/>
</dbReference>